<reference evidence="2" key="1">
    <citation type="journal article" date="2014" name="Nat. Genet.">
        <title>A reference genome for common bean and genome-wide analysis of dual domestications.</title>
        <authorList>
            <person name="Schmutz J."/>
            <person name="McClean P.E."/>
            <person name="Mamidi S."/>
            <person name="Wu G.A."/>
            <person name="Cannon S.B."/>
            <person name="Grimwood J."/>
            <person name="Jenkins J."/>
            <person name="Shu S."/>
            <person name="Song Q."/>
            <person name="Chavarro C."/>
            <person name="Torres-Torres M."/>
            <person name="Geffroy V."/>
            <person name="Moghaddam S.M."/>
            <person name="Gao D."/>
            <person name="Abernathy B."/>
            <person name="Barry K."/>
            <person name="Blair M."/>
            <person name="Brick M.A."/>
            <person name="Chovatia M."/>
            <person name="Gepts P."/>
            <person name="Goodstein D.M."/>
            <person name="Gonzales M."/>
            <person name="Hellsten U."/>
            <person name="Hyten D.L."/>
            <person name="Jia G."/>
            <person name="Kelly J.D."/>
            <person name="Kudrna D."/>
            <person name="Lee R."/>
            <person name="Richard M.M."/>
            <person name="Miklas P.N."/>
            <person name="Osorno J.M."/>
            <person name="Rodrigues J."/>
            <person name="Thareau V."/>
            <person name="Urrea C.A."/>
            <person name="Wang M."/>
            <person name="Yu Y."/>
            <person name="Zhang M."/>
            <person name="Wing R.A."/>
            <person name="Cregan P.B."/>
            <person name="Rokhsar D.S."/>
            <person name="Jackson S.A."/>
        </authorList>
    </citation>
    <scope>NUCLEOTIDE SEQUENCE [LARGE SCALE GENOMIC DNA]</scope>
    <source>
        <strain evidence="2">cv. G19833</strain>
    </source>
</reference>
<dbReference type="AlphaFoldDB" id="V7B2V7"/>
<keyword evidence="2" id="KW-1185">Reference proteome</keyword>
<gene>
    <name evidence="1" type="ORF">PHAVU_009G238600g</name>
</gene>
<dbReference type="EMBL" id="CM002296">
    <property type="protein sequence ID" value="ESW10796.1"/>
    <property type="molecule type" value="Genomic_DNA"/>
</dbReference>
<protein>
    <submittedName>
        <fullName evidence="1">Uncharacterized protein</fullName>
    </submittedName>
</protein>
<dbReference type="Proteomes" id="UP000000226">
    <property type="component" value="Chromosome 9"/>
</dbReference>
<dbReference type="STRING" id="3885.V7B2V7"/>
<organism evidence="1 2">
    <name type="scientific">Phaseolus vulgaris</name>
    <name type="common">Kidney bean</name>
    <name type="synonym">French bean</name>
    <dbReference type="NCBI Taxonomy" id="3885"/>
    <lineage>
        <taxon>Eukaryota</taxon>
        <taxon>Viridiplantae</taxon>
        <taxon>Streptophyta</taxon>
        <taxon>Embryophyta</taxon>
        <taxon>Tracheophyta</taxon>
        <taxon>Spermatophyta</taxon>
        <taxon>Magnoliopsida</taxon>
        <taxon>eudicotyledons</taxon>
        <taxon>Gunneridae</taxon>
        <taxon>Pentapetalae</taxon>
        <taxon>rosids</taxon>
        <taxon>fabids</taxon>
        <taxon>Fabales</taxon>
        <taxon>Fabaceae</taxon>
        <taxon>Papilionoideae</taxon>
        <taxon>50 kb inversion clade</taxon>
        <taxon>NPAAA clade</taxon>
        <taxon>indigoferoid/millettioid clade</taxon>
        <taxon>Phaseoleae</taxon>
        <taxon>Phaseolus</taxon>
    </lineage>
</organism>
<name>V7B2V7_PHAVU</name>
<evidence type="ECO:0000313" key="1">
    <source>
        <dbReference type="EMBL" id="ESW10796.1"/>
    </source>
</evidence>
<dbReference type="Gramene" id="ESW10796">
    <property type="protein sequence ID" value="ESW10796"/>
    <property type="gene ID" value="PHAVU_009G238600g"/>
</dbReference>
<evidence type="ECO:0000313" key="2">
    <source>
        <dbReference type="Proteomes" id="UP000000226"/>
    </source>
</evidence>
<dbReference type="OrthoDB" id="1435349at2759"/>
<proteinExistence type="predicted"/>
<dbReference type="OMA" id="VICKLKH"/>
<sequence length="85" mass="10149">MVNWKVICKLKHGGDLGIKDLKFVNRVLMGKSVWSLCMEENELYIYILKSKYDEWCSLLDCKDGVDESLWWRDFRKVCNNKERGK</sequence>
<accession>V7B2V7</accession>